<dbReference type="PROSITE" id="PS00098">
    <property type="entry name" value="THIOLASE_1"/>
    <property type="match status" value="1"/>
</dbReference>
<dbReference type="Gene3D" id="3.40.47.10">
    <property type="match status" value="2"/>
</dbReference>
<dbReference type="InterPro" id="IPR016039">
    <property type="entry name" value="Thiolase-like"/>
</dbReference>
<dbReference type="EMBL" id="JAATJH010000004">
    <property type="protein sequence ID" value="NJC27118.1"/>
    <property type="molecule type" value="Genomic_DNA"/>
</dbReference>
<reference evidence="5 6" key="1">
    <citation type="submission" date="2020-03" db="EMBL/GenBank/DDBJ databases">
        <title>Genomic Encyclopedia of Type Strains, Phase IV (KMG-IV): sequencing the most valuable type-strain genomes for metagenomic binning, comparative biology and taxonomic classification.</title>
        <authorList>
            <person name="Goeker M."/>
        </authorList>
    </citation>
    <scope>NUCLEOTIDE SEQUENCE [LARGE SCALE GENOMIC DNA]</scope>
    <source>
        <strain evidence="5 6">DSM 105096</strain>
    </source>
</reference>
<comment type="similarity">
    <text evidence="1 3">Belongs to the thiolase-like superfamily. Beta-ketoacyl-ACP synthases family.</text>
</comment>
<dbReference type="InterPro" id="IPR020841">
    <property type="entry name" value="PKS_Beta-ketoAc_synthase_dom"/>
</dbReference>
<dbReference type="PANTHER" id="PTHR11712:SF347">
    <property type="entry name" value="BETA KETOACYL-ACYL CARRIER PROTEIN SYNTHASE"/>
    <property type="match status" value="1"/>
</dbReference>
<dbReference type="Pfam" id="PF02801">
    <property type="entry name" value="Ketoacyl-synt_C"/>
    <property type="match status" value="1"/>
</dbReference>
<dbReference type="InterPro" id="IPR014030">
    <property type="entry name" value="Ketoacyl_synth_N"/>
</dbReference>
<feature type="domain" description="Ketosynthase family 3 (KS3)" evidence="4">
    <location>
        <begin position="1"/>
        <end position="365"/>
    </location>
</feature>
<evidence type="ECO:0000313" key="5">
    <source>
        <dbReference type="EMBL" id="NJC27118.1"/>
    </source>
</evidence>
<keyword evidence="2 3" id="KW-0808">Transferase</keyword>
<gene>
    <name evidence="5" type="ORF">GGR27_002631</name>
</gene>
<organism evidence="5 6">
    <name type="scientific">Neolewinella antarctica</name>
    <dbReference type="NCBI Taxonomy" id="442734"/>
    <lineage>
        <taxon>Bacteria</taxon>
        <taxon>Pseudomonadati</taxon>
        <taxon>Bacteroidota</taxon>
        <taxon>Saprospiria</taxon>
        <taxon>Saprospirales</taxon>
        <taxon>Lewinellaceae</taxon>
        <taxon>Neolewinella</taxon>
    </lineage>
</organism>
<sequence length="366" mass="38136">MSQRVKLVINGRGSISAAGNDPAAAYQTWGKDTATWSVEASTGLPVYRVTNIPEHEAIERFARRRSADRATLLALHAADQAVRQAGWVGQEFAILVGCSRGPTGSWEDGYEHFRETGTARTKTSPQTTLGGIGFALADYFGTRSLTTGMSVTCSSGFHALVHAVALLRAGMAERVLVGGAEAPLTPFTLRQMEAMGIYASVPERRKHACDPLGKPASGMVIGEGAAFVALSTEGSGPTLMGIGFGREQVASATGISREGEALQASMTAALAEAGIPCANVVLHAPGTDRGDDAEQKAIHAVMGSYDNVDGIFNKHLTGHTFGASGPLGLDFALSVLENDRGYPHHSLLVNATGFGGNAVSVVVKGE</sequence>
<name>A0ABX0XDZ1_9BACT</name>
<evidence type="ECO:0000256" key="3">
    <source>
        <dbReference type="RuleBase" id="RU003694"/>
    </source>
</evidence>
<dbReference type="PANTHER" id="PTHR11712">
    <property type="entry name" value="POLYKETIDE SYNTHASE-RELATED"/>
    <property type="match status" value="1"/>
</dbReference>
<evidence type="ECO:0000313" key="6">
    <source>
        <dbReference type="Proteomes" id="UP000770785"/>
    </source>
</evidence>
<dbReference type="InterPro" id="IPR014031">
    <property type="entry name" value="Ketoacyl_synth_C"/>
</dbReference>
<dbReference type="Proteomes" id="UP000770785">
    <property type="component" value="Unassembled WGS sequence"/>
</dbReference>
<dbReference type="Pfam" id="PF00109">
    <property type="entry name" value="ketoacyl-synt"/>
    <property type="match status" value="1"/>
</dbReference>
<dbReference type="RefSeq" id="WP_168037936.1">
    <property type="nucleotide sequence ID" value="NZ_JAATJH010000004.1"/>
</dbReference>
<dbReference type="InterPro" id="IPR020615">
    <property type="entry name" value="Thiolase_acyl_enz_int_AS"/>
</dbReference>
<proteinExistence type="inferred from homology"/>
<dbReference type="InterPro" id="IPR000794">
    <property type="entry name" value="Beta-ketoacyl_synthase"/>
</dbReference>
<evidence type="ECO:0000256" key="2">
    <source>
        <dbReference type="ARBA" id="ARBA00022679"/>
    </source>
</evidence>
<evidence type="ECO:0000256" key="1">
    <source>
        <dbReference type="ARBA" id="ARBA00008467"/>
    </source>
</evidence>
<comment type="caution">
    <text evidence="5">The sequence shown here is derived from an EMBL/GenBank/DDBJ whole genome shotgun (WGS) entry which is preliminary data.</text>
</comment>
<keyword evidence="6" id="KW-1185">Reference proteome</keyword>
<evidence type="ECO:0000259" key="4">
    <source>
        <dbReference type="PROSITE" id="PS52004"/>
    </source>
</evidence>
<accession>A0ABX0XDZ1</accession>
<dbReference type="PROSITE" id="PS52004">
    <property type="entry name" value="KS3_2"/>
    <property type="match status" value="1"/>
</dbReference>
<protein>
    <submittedName>
        <fullName evidence="5">3-oxoacyl-(Acyl-carrier-protein) synthase</fullName>
    </submittedName>
</protein>
<dbReference type="SUPFAM" id="SSF53901">
    <property type="entry name" value="Thiolase-like"/>
    <property type="match status" value="1"/>
</dbReference>